<evidence type="ECO:0000256" key="4">
    <source>
        <dbReference type="ARBA" id="ARBA00023110"/>
    </source>
</evidence>
<comment type="catalytic activity">
    <reaction evidence="1">
        <text>[protein]-peptidylproline (omega=180) = [protein]-peptidylproline (omega=0)</text>
        <dbReference type="Rhea" id="RHEA:16237"/>
        <dbReference type="Rhea" id="RHEA-COMP:10747"/>
        <dbReference type="Rhea" id="RHEA-COMP:10748"/>
        <dbReference type="ChEBI" id="CHEBI:83833"/>
        <dbReference type="ChEBI" id="CHEBI:83834"/>
        <dbReference type="EC" id="5.2.1.8"/>
    </reaction>
</comment>
<evidence type="ECO:0000256" key="2">
    <source>
        <dbReference type="ARBA" id="ARBA00013194"/>
    </source>
</evidence>
<feature type="domain" description="PpiC" evidence="7">
    <location>
        <begin position="122"/>
        <end position="214"/>
    </location>
</feature>
<name>A0ABR8K2M4_9NOSO</name>
<evidence type="ECO:0000256" key="6">
    <source>
        <dbReference type="PROSITE-ProRule" id="PRU00278"/>
    </source>
</evidence>
<keyword evidence="3" id="KW-0732">Signal</keyword>
<accession>A0ABR8K2M4</accession>
<dbReference type="InterPro" id="IPR027304">
    <property type="entry name" value="Trigger_fact/SurA_dom_sf"/>
</dbReference>
<dbReference type="EMBL" id="JACJTU010000005">
    <property type="protein sequence ID" value="MBD2733671.1"/>
    <property type="molecule type" value="Genomic_DNA"/>
</dbReference>
<dbReference type="Pfam" id="PF00639">
    <property type="entry name" value="Rotamase"/>
    <property type="match status" value="1"/>
</dbReference>
<evidence type="ECO:0000256" key="3">
    <source>
        <dbReference type="ARBA" id="ARBA00022729"/>
    </source>
</evidence>
<keyword evidence="9" id="KW-1185">Reference proteome</keyword>
<evidence type="ECO:0000313" key="9">
    <source>
        <dbReference type="Proteomes" id="UP000637383"/>
    </source>
</evidence>
<dbReference type="PANTHER" id="PTHR47245">
    <property type="entry name" value="PEPTIDYLPROLYL ISOMERASE"/>
    <property type="match status" value="1"/>
</dbReference>
<dbReference type="GO" id="GO:0016853">
    <property type="term" value="F:isomerase activity"/>
    <property type="evidence" value="ECO:0007669"/>
    <property type="project" value="UniProtKB-KW"/>
</dbReference>
<dbReference type="PROSITE" id="PS50198">
    <property type="entry name" value="PPIC_PPIASE_2"/>
    <property type="match status" value="1"/>
</dbReference>
<gene>
    <name evidence="8" type="ORF">H6H03_07055</name>
</gene>
<evidence type="ECO:0000256" key="5">
    <source>
        <dbReference type="ARBA" id="ARBA00023235"/>
    </source>
</evidence>
<evidence type="ECO:0000259" key="7">
    <source>
        <dbReference type="PROSITE" id="PS50198"/>
    </source>
</evidence>
<reference evidence="8 9" key="1">
    <citation type="journal article" date="2020" name="ISME J.">
        <title>Comparative genomics reveals insights into cyanobacterial evolution and habitat adaptation.</title>
        <authorList>
            <person name="Chen M.Y."/>
            <person name="Teng W.K."/>
            <person name="Zhao L."/>
            <person name="Hu C.X."/>
            <person name="Zhou Y.K."/>
            <person name="Han B.P."/>
            <person name="Song L.R."/>
            <person name="Shu W.S."/>
        </authorList>
    </citation>
    <scope>NUCLEOTIDE SEQUENCE [LARGE SCALE GENOMIC DNA]</scope>
    <source>
        <strain evidence="8 9">FACHB-159</strain>
    </source>
</reference>
<dbReference type="Gene3D" id="3.10.50.40">
    <property type="match status" value="1"/>
</dbReference>
<evidence type="ECO:0000256" key="1">
    <source>
        <dbReference type="ARBA" id="ARBA00000971"/>
    </source>
</evidence>
<dbReference type="EC" id="5.2.1.8" evidence="2"/>
<dbReference type="InterPro" id="IPR000297">
    <property type="entry name" value="PPIase_PpiC"/>
</dbReference>
<organism evidence="8 9">
    <name type="scientific">Nostoc paludosum FACHB-159</name>
    <dbReference type="NCBI Taxonomy" id="2692908"/>
    <lineage>
        <taxon>Bacteria</taxon>
        <taxon>Bacillati</taxon>
        <taxon>Cyanobacteriota</taxon>
        <taxon>Cyanophyceae</taxon>
        <taxon>Nostocales</taxon>
        <taxon>Nostocaceae</taxon>
        <taxon>Nostoc</taxon>
    </lineage>
</organism>
<proteinExistence type="predicted"/>
<comment type="caution">
    <text evidence="8">The sequence shown here is derived from an EMBL/GenBank/DDBJ whole genome shotgun (WGS) entry which is preliminary data.</text>
</comment>
<sequence length="265" mass="30264">MTEALQIGNRKIAASELISLLASYQMLPQLQRELIVDEAIEQTSRSANVAIDLTPEEVAQAKQQFYAEKQLKNEEDIQAWMVRQGLSYEQLEAVTTRKLKIEKFKQATWGNKLEAYFFQSKAKLDKVIYSLLRTQDVGIAQELYFRIQAKENSFADLAREYSLGPEAQTGGLVGPVELNALHPVMVQMLSSSQPGQILPPTRIAEWFVILRLEKFIPAQLDESMKARLLNELFEAWLQEQQKQMMSARLEQVATETQEDVEKPLT</sequence>
<protein>
    <recommendedName>
        <fullName evidence="2">peptidylprolyl isomerase</fullName>
        <ecNumber evidence="2">5.2.1.8</ecNumber>
    </recommendedName>
</protein>
<dbReference type="Proteomes" id="UP000637383">
    <property type="component" value="Unassembled WGS sequence"/>
</dbReference>
<dbReference type="InterPro" id="IPR046357">
    <property type="entry name" value="PPIase_dom_sf"/>
</dbReference>
<keyword evidence="5 6" id="KW-0413">Isomerase</keyword>
<dbReference type="SUPFAM" id="SSF109998">
    <property type="entry name" value="Triger factor/SurA peptide-binding domain-like"/>
    <property type="match status" value="1"/>
</dbReference>
<evidence type="ECO:0000313" key="8">
    <source>
        <dbReference type="EMBL" id="MBD2733671.1"/>
    </source>
</evidence>
<dbReference type="RefSeq" id="WP_190954416.1">
    <property type="nucleotide sequence ID" value="NZ_JACJTU010000005.1"/>
</dbReference>
<dbReference type="InterPro" id="IPR050245">
    <property type="entry name" value="PrsA_foldase"/>
</dbReference>
<dbReference type="PANTHER" id="PTHR47245:SF1">
    <property type="entry name" value="FOLDASE PROTEIN PRSA"/>
    <property type="match status" value="1"/>
</dbReference>
<dbReference type="SUPFAM" id="SSF54534">
    <property type="entry name" value="FKBP-like"/>
    <property type="match status" value="1"/>
</dbReference>
<keyword evidence="4 6" id="KW-0697">Rotamase</keyword>